<protein>
    <submittedName>
        <fullName evidence="2">Uncharacterized protein</fullName>
    </submittedName>
</protein>
<name>V2WG02_MONRO</name>
<keyword evidence="1" id="KW-0472">Membrane</keyword>
<organism evidence="2 3">
    <name type="scientific">Moniliophthora roreri (strain MCA 2997)</name>
    <name type="common">Cocoa frosty pod rot fungus</name>
    <name type="synonym">Crinipellis roreri</name>
    <dbReference type="NCBI Taxonomy" id="1381753"/>
    <lineage>
        <taxon>Eukaryota</taxon>
        <taxon>Fungi</taxon>
        <taxon>Dikarya</taxon>
        <taxon>Basidiomycota</taxon>
        <taxon>Agaricomycotina</taxon>
        <taxon>Agaricomycetes</taxon>
        <taxon>Agaricomycetidae</taxon>
        <taxon>Agaricales</taxon>
        <taxon>Marasmiineae</taxon>
        <taxon>Marasmiaceae</taxon>
        <taxon>Moniliophthora</taxon>
    </lineage>
</organism>
<accession>V2WG02</accession>
<reference evidence="2 3" key="1">
    <citation type="journal article" date="2014" name="BMC Genomics">
        <title>Genome and secretome analysis of the hemibiotrophic fungal pathogen, Moniliophthora roreri, which causes frosty pod rot disease of cacao: mechanisms of the biotrophic and necrotrophic phases.</title>
        <authorList>
            <person name="Meinhardt L.W."/>
            <person name="Costa G.G.L."/>
            <person name="Thomazella D.P.T."/>
            <person name="Teixeira P.J.P.L."/>
            <person name="Carazzolle M.F."/>
            <person name="Schuster S.C."/>
            <person name="Carlson J.E."/>
            <person name="Guiltinan M.J."/>
            <person name="Mieczkowski P."/>
            <person name="Farmer A."/>
            <person name="Ramaraj T."/>
            <person name="Crozier J."/>
            <person name="Davis R.E."/>
            <person name="Shao J."/>
            <person name="Melnick R.L."/>
            <person name="Pereira G.A.G."/>
            <person name="Bailey B.A."/>
        </authorList>
    </citation>
    <scope>NUCLEOTIDE SEQUENCE [LARGE SCALE GENOMIC DNA]</scope>
    <source>
        <strain evidence="2 3">MCA 2997</strain>
    </source>
</reference>
<keyword evidence="3" id="KW-1185">Reference proteome</keyword>
<proteinExistence type="predicted"/>
<feature type="transmembrane region" description="Helical" evidence="1">
    <location>
        <begin position="33"/>
        <end position="54"/>
    </location>
</feature>
<gene>
    <name evidence="2" type="ORF">Moror_2441</name>
</gene>
<sequence>MESQVSAADKVKVWIWVFEVRSRAPRTLENRSYLPVELSLALVWCAAAIVTIWVTNNTCTYSPIPGKSRNPGSDGFNCKPPISILKSGEGIATAPSLKRRYLVRAARYTRGSTGSRHLQENPQDIRFLYNQQLEPSLFQSMTGLLIKRKNCCREGSTWQPHSGYCSQQSVHWHRAWKLASQPAWAFESRSCSKFQPCRKPSLRAIKIQMFFNSSGRFVMRSPSGPLMTQLDGSLSKAVISRWRRS</sequence>
<keyword evidence="1" id="KW-0812">Transmembrane</keyword>
<evidence type="ECO:0000313" key="2">
    <source>
        <dbReference type="EMBL" id="ESK85763.1"/>
    </source>
</evidence>
<dbReference type="KEGG" id="mrr:Moror_2441"/>
<evidence type="ECO:0000313" key="3">
    <source>
        <dbReference type="Proteomes" id="UP000017559"/>
    </source>
</evidence>
<evidence type="ECO:0000256" key="1">
    <source>
        <dbReference type="SAM" id="Phobius"/>
    </source>
</evidence>
<comment type="caution">
    <text evidence="2">The sequence shown here is derived from an EMBL/GenBank/DDBJ whole genome shotgun (WGS) entry which is preliminary data.</text>
</comment>
<dbReference type="HOGENOM" id="CLU_1133843_0_0_1"/>
<dbReference type="Proteomes" id="UP000017559">
    <property type="component" value="Unassembled WGS sequence"/>
</dbReference>
<keyword evidence="1" id="KW-1133">Transmembrane helix</keyword>
<dbReference type="AlphaFoldDB" id="V2WG02"/>
<dbReference type="EMBL" id="AWSO01001023">
    <property type="protein sequence ID" value="ESK85763.1"/>
    <property type="molecule type" value="Genomic_DNA"/>
</dbReference>